<protein>
    <submittedName>
        <fullName evidence="2">Uncharacterized protein</fullName>
    </submittedName>
</protein>
<keyword evidence="1" id="KW-1133">Transmembrane helix</keyword>
<proteinExistence type="predicted"/>
<evidence type="ECO:0000313" key="2">
    <source>
        <dbReference type="EMBL" id="PSK97585.1"/>
    </source>
</evidence>
<feature type="transmembrane region" description="Helical" evidence="1">
    <location>
        <begin position="218"/>
        <end position="238"/>
    </location>
</feature>
<dbReference type="EMBL" id="PYGF01000021">
    <property type="protein sequence ID" value="PSK97585.1"/>
    <property type="molecule type" value="Genomic_DNA"/>
</dbReference>
<feature type="transmembrane region" description="Helical" evidence="1">
    <location>
        <begin position="80"/>
        <end position="99"/>
    </location>
</feature>
<keyword evidence="1" id="KW-0812">Transmembrane</keyword>
<evidence type="ECO:0000256" key="1">
    <source>
        <dbReference type="SAM" id="Phobius"/>
    </source>
</evidence>
<feature type="transmembrane region" description="Helical" evidence="1">
    <location>
        <begin position="192"/>
        <end position="211"/>
    </location>
</feature>
<feature type="transmembrane region" description="Helical" evidence="1">
    <location>
        <begin position="128"/>
        <end position="148"/>
    </location>
</feature>
<dbReference type="AlphaFoldDB" id="A0A2P8DK31"/>
<feature type="transmembrane region" description="Helical" evidence="1">
    <location>
        <begin position="46"/>
        <end position="68"/>
    </location>
</feature>
<evidence type="ECO:0000313" key="3">
    <source>
        <dbReference type="Proteomes" id="UP000240708"/>
    </source>
</evidence>
<keyword evidence="3" id="KW-1185">Reference proteome</keyword>
<sequence length="257" mass="29462">MSRRQVKQGIIDVVLLPNISWVLLLLIPITFIGFFPSYYSTLKAPLIIHIHGALMVLWLATAIIQPWLIKLHKIKWHKIIGRLSYLLMPFILLVGYLLLQYGYRRVLGGDLVAPPEYYPDGASAMTKAADFVVIGSVYFIWLLVYYVLGIVFRRKTQAHATFMLAATMTILGPSGDRFIGHLCDALGWKFNAVAQNFTFGIAFFLFIILLISHYRRKLPLWPTVTVLFLHLMGVFLFYKMPFHPAWNNLAKMLFSVP</sequence>
<keyword evidence="1" id="KW-0472">Membrane</keyword>
<feature type="transmembrane region" description="Helical" evidence="1">
    <location>
        <begin position="160"/>
        <end position="180"/>
    </location>
</feature>
<name>A0A2P8DK31_9BACT</name>
<accession>A0A2P8DK31</accession>
<dbReference type="RefSeq" id="WP_106569092.1">
    <property type="nucleotide sequence ID" value="NZ_PYGF01000021.1"/>
</dbReference>
<feature type="transmembrane region" description="Helical" evidence="1">
    <location>
        <begin position="21"/>
        <end position="40"/>
    </location>
</feature>
<reference evidence="2 3" key="1">
    <citation type="submission" date="2018-03" db="EMBL/GenBank/DDBJ databases">
        <title>Genomic Encyclopedia of Archaeal and Bacterial Type Strains, Phase II (KMG-II): from individual species to whole genera.</title>
        <authorList>
            <person name="Goeker M."/>
        </authorList>
    </citation>
    <scope>NUCLEOTIDE SEQUENCE [LARGE SCALE GENOMIC DNA]</scope>
    <source>
        <strain evidence="2 3">DSM 28057</strain>
    </source>
</reference>
<gene>
    <name evidence="2" type="ORF">CLV48_1212</name>
</gene>
<comment type="caution">
    <text evidence="2">The sequence shown here is derived from an EMBL/GenBank/DDBJ whole genome shotgun (WGS) entry which is preliminary data.</text>
</comment>
<dbReference type="Proteomes" id="UP000240708">
    <property type="component" value="Unassembled WGS sequence"/>
</dbReference>
<organism evidence="2 3">
    <name type="scientific">Cecembia rubra</name>
    <dbReference type="NCBI Taxonomy" id="1485585"/>
    <lineage>
        <taxon>Bacteria</taxon>
        <taxon>Pseudomonadati</taxon>
        <taxon>Bacteroidota</taxon>
        <taxon>Cytophagia</taxon>
        <taxon>Cytophagales</taxon>
        <taxon>Cyclobacteriaceae</taxon>
        <taxon>Cecembia</taxon>
    </lineage>
</organism>
<dbReference type="OrthoDB" id="822156at2"/>